<evidence type="ECO:0000313" key="2">
    <source>
        <dbReference type="Proteomes" id="UP000050795"/>
    </source>
</evidence>
<name>A0AA85JGU7_TRIRE</name>
<accession>A0AA85JGU7</accession>
<keyword evidence="2" id="KW-1185">Reference proteome</keyword>
<evidence type="ECO:0000313" key="3">
    <source>
        <dbReference type="WBParaSite" id="TREG1_19810.1"/>
    </source>
</evidence>
<sequence>MSRSVTSAKKKKNGLQKNVSHRNNIHDIRNTHLTPIRKTPVKGDFRKPPKDSFSSRLTDHHKSKLKLPKAVLSNMPHKSEFLNNDEERELFAKQRSIIYQLNEIMKRSEIANYEAFINSEHTTDH</sequence>
<feature type="region of interest" description="Disordered" evidence="1">
    <location>
        <begin position="1"/>
        <end position="64"/>
    </location>
</feature>
<proteinExistence type="predicted"/>
<dbReference type="Proteomes" id="UP000050795">
    <property type="component" value="Unassembled WGS sequence"/>
</dbReference>
<feature type="compositionally biased region" description="Basic and acidic residues" evidence="1">
    <location>
        <begin position="41"/>
        <end position="50"/>
    </location>
</feature>
<reference evidence="2" key="1">
    <citation type="submission" date="2022-06" db="EMBL/GenBank/DDBJ databases">
        <authorList>
            <person name="Berger JAMES D."/>
            <person name="Berger JAMES D."/>
        </authorList>
    </citation>
    <scope>NUCLEOTIDE SEQUENCE [LARGE SCALE GENOMIC DNA]</scope>
</reference>
<reference evidence="3" key="2">
    <citation type="submission" date="2023-11" db="UniProtKB">
        <authorList>
            <consortium name="WormBaseParasite"/>
        </authorList>
    </citation>
    <scope>IDENTIFICATION</scope>
</reference>
<protein>
    <submittedName>
        <fullName evidence="3">Uncharacterized protein</fullName>
    </submittedName>
</protein>
<dbReference type="AlphaFoldDB" id="A0AA85JGU7"/>
<organism evidence="2 3">
    <name type="scientific">Trichobilharzia regenti</name>
    <name type="common">Nasal bird schistosome</name>
    <dbReference type="NCBI Taxonomy" id="157069"/>
    <lineage>
        <taxon>Eukaryota</taxon>
        <taxon>Metazoa</taxon>
        <taxon>Spiralia</taxon>
        <taxon>Lophotrochozoa</taxon>
        <taxon>Platyhelminthes</taxon>
        <taxon>Trematoda</taxon>
        <taxon>Digenea</taxon>
        <taxon>Strigeidida</taxon>
        <taxon>Schistosomatoidea</taxon>
        <taxon>Schistosomatidae</taxon>
        <taxon>Trichobilharzia</taxon>
    </lineage>
</organism>
<dbReference type="WBParaSite" id="TREG1_19810.1">
    <property type="protein sequence ID" value="TREG1_19810.1"/>
    <property type="gene ID" value="TREG1_19810"/>
</dbReference>
<evidence type="ECO:0000256" key="1">
    <source>
        <dbReference type="SAM" id="MobiDB-lite"/>
    </source>
</evidence>